<dbReference type="Proteomes" id="UP000789570">
    <property type="component" value="Unassembled WGS sequence"/>
</dbReference>
<evidence type="ECO:0000313" key="2">
    <source>
        <dbReference type="Proteomes" id="UP000789570"/>
    </source>
</evidence>
<proteinExistence type="predicted"/>
<accession>A0A9N9B276</accession>
<keyword evidence="2" id="KW-1185">Reference proteome</keyword>
<sequence length="73" mass="8761">MSVVVQFCLNQSLAENENEINRFFQSPTEQNQTNVIMKWFKSNEKNNFNEKEKPISYSQKVLNKEIELEIYKK</sequence>
<gene>
    <name evidence="1" type="ORF">FCALED_LOCUS6063</name>
</gene>
<evidence type="ECO:0000313" key="1">
    <source>
        <dbReference type="EMBL" id="CAG8549847.1"/>
    </source>
</evidence>
<comment type="caution">
    <text evidence="1">The sequence shown here is derived from an EMBL/GenBank/DDBJ whole genome shotgun (WGS) entry which is preliminary data.</text>
</comment>
<dbReference type="EMBL" id="CAJVPQ010001389">
    <property type="protein sequence ID" value="CAG8549847.1"/>
    <property type="molecule type" value="Genomic_DNA"/>
</dbReference>
<name>A0A9N9B276_9GLOM</name>
<dbReference type="AlphaFoldDB" id="A0A9N9B276"/>
<organism evidence="1 2">
    <name type="scientific">Funneliformis caledonium</name>
    <dbReference type="NCBI Taxonomy" id="1117310"/>
    <lineage>
        <taxon>Eukaryota</taxon>
        <taxon>Fungi</taxon>
        <taxon>Fungi incertae sedis</taxon>
        <taxon>Mucoromycota</taxon>
        <taxon>Glomeromycotina</taxon>
        <taxon>Glomeromycetes</taxon>
        <taxon>Glomerales</taxon>
        <taxon>Glomeraceae</taxon>
        <taxon>Funneliformis</taxon>
    </lineage>
</organism>
<feature type="non-terminal residue" evidence="1">
    <location>
        <position position="1"/>
    </location>
</feature>
<reference evidence="1" key="1">
    <citation type="submission" date="2021-06" db="EMBL/GenBank/DDBJ databases">
        <authorList>
            <person name="Kallberg Y."/>
            <person name="Tangrot J."/>
            <person name="Rosling A."/>
        </authorList>
    </citation>
    <scope>NUCLEOTIDE SEQUENCE</scope>
    <source>
        <strain evidence="1">UK204</strain>
    </source>
</reference>
<protein>
    <submittedName>
        <fullName evidence="1">12883_t:CDS:1</fullName>
    </submittedName>
</protein>